<feature type="binding site" evidence="6">
    <location>
        <position position="53"/>
    </location>
    <ligand>
        <name>NAD(+)</name>
        <dbReference type="ChEBI" id="CHEBI:57540"/>
    </ligand>
</feature>
<feature type="active site" description="Proton acceptor" evidence="6">
    <location>
        <position position="53"/>
    </location>
</feature>
<keyword evidence="5 6" id="KW-0238">DNA-binding</keyword>
<comment type="caution">
    <text evidence="6">Lacks conserved residue(s) required for the propagation of feature annotation.</text>
</comment>
<dbReference type="PROSITE" id="PS52018">
    <property type="entry name" value="DART"/>
    <property type="match status" value="1"/>
</dbReference>
<keyword evidence="4 6" id="KW-0548">Nucleotidyltransferase</keyword>
<evidence type="ECO:0000256" key="6">
    <source>
        <dbReference type="PROSITE-ProRule" id="PRU01362"/>
    </source>
</evidence>
<dbReference type="Proteomes" id="UP001595733">
    <property type="component" value="Unassembled WGS sequence"/>
</dbReference>
<keyword evidence="9" id="KW-1185">Reference proteome</keyword>
<comment type="caution">
    <text evidence="8">The sequence shown here is derived from an EMBL/GenBank/DDBJ whole genome shotgun (WGS) entry which is preliminary data.</text>
</comment>
<keyword evidence="3 6" id="KW-0808">Transferase</keyword>
<evidence type="ECO:0000256" key="2">
    <source>
        <dbReference type="ARBA" id="ARBA00022676"/>
    </source>
</evidence>
<evidence type="ECO:0000256" key="1">
    <source>
        <dbReference type="ARBA" id="ARBA00022649"/>
    </source>
</evidence>
<evidence type="ECO:0000256" key="3">
    <source>
        <dbReference type="ARBA" id="ARBA00022679"/>
    </source>
</evidence>
<organism evidence="8 9">
    <name type="scientific">Chryseomicrobium palamuruense</name>
    <dbReference type="NCBI Taxonomy" id="682973"/>
    <lineage>
        <taxon>Bacteria</taxon>
        <taxon>Bacillati</taxon>
        <taxon>Bacillota</taxon>
        <taxon>Bacilli</taxon>
        <taxon>Bacillales</taxon>
        <taxon>Caryophanaceae</taxon>
        <taxon>Chryseomicrobium</taxon>
    </lineage>
</organism>
<proteinExistence type="inferred from homology"/>
<keyword evidence="2 6" id="KW-0328">Glycosyltransferase</keyword>
<keyword evidence="1 6" id="KW-1277">Toxin-antitoxin system</keyword>
<comment type="similarity">
    <text evidence="6">Belongs to the DarT ADP-ribosyltransferase family.</text>
</comment>
<dbReference type="EMBL" id="JBHSEF010000010">
    <property type="protein sequence ID" value="MFC4354217.1"/>
    <property type="molecule type" value="Genomic_DNA"/>
</dbReference>
<dbReference type="InterPro" id="IPR029494">
    <property type="entry name" value="DarT"/>
</dbReference>
<evidence type="ECO:0000256" key="5">
    <source>
        <dbReference type="ARBA" id="ARBA00023125"/>
    </source>
</evidence>
<gene>
    <name evidence="8" type="ORF">ACFO0S_03910</name>
</gene>
<accession>A0ABV8USD1</accession>
<evidence type="ECO:0000259" key="7">
    <source>
        <dbReference type="PROSITE" id="PS52018"/>
    </source>
</evidence>
<name>A0ABV8USD1_9BACL</name>
<feature type="domain" description="DarT" evidence="7">
    <location>
        <begin position="8"/>
        <end position="208"/>
    </location>
</feature>
<evidence type="ECO:0000313" key="9">
    <source>
        <dbReference type="Proteomes" id="UP001595733"/>
    </source>
</evidence>
<dbReference type="Pfam" id="PF14487">
    <property type="entry name" value="DarT"/>
    <property type="match status" value="1"/>
</dbReference>
<protein>
    <submittedName>
        <fullName evidence="8">DUF4433 domain-containing protein</fullName>
    </submittedName>
</protein>
<sequence>MARLPENTLLYHITHITNLQSIIEQGALMSHARIRLNTLSYKDVANQDVQSRRNRTRIPVGTGGNLHDYVPFYFAPRSPMLYVLYMQQIPQDDLVYLMTNTEVVQRQCPNFVFTDAHAIRRLTNFFTDLEDLNRIDWGTMRATVWTDTDEDPNRKARRQAEFLVHNDVPLSACIGFAVYSVETKQKVEAMLKEAGLSLPVAGRRQFYF</sequence>
<feature type="active site" evidence="6">
    <location>
        <position position="161"/>
    </location>
</feature>
<evidence type="ECO:0000313" key="8">
    <source>
        <dbReference type="EMBL" id="MFC4354217.1"/>
    </source>
</evidence>
<feature type="binding site" evidence="6">
    <location>
        <begin position="12"/>
        <end position="14"/>
    </location>
    <ligand>
        <name>NAD(+)</name>
        <dbReference type="ChEBI" id="CHEBI:57540"/>
    </ligand>
</feature>
<evidence type="ECO:0000256" key="4">
    <source>
        <dbReference type="ARBA" id="ARBA00022695"/>
    </source>
</evidence>
<comment type="catalytic activity">
    <reaction evidence="6">
        <text>a thymidine in DNA + NAD(+) = an N-(ADP-alpha-D-ribosyl)-thymidine in DNA + nicotinamide + H(+)</text>
        <dbReference type="Rhea" id="RHEA:71651"/>
        <dbReference type="Rhea" id="RHEA-COMP:13556"/>
        <dbReference type="Rhea" id="RHEA-COMP:18051"/>
        <dbReference type="ChEBI" id="CHEBI:15378"/>
        <dbReference type="ChEBI" id="CHEBI:17154"/>
        <dbReference type="ChEBI" id="CHEBI:57540"/>
        <dbReference type="ChEBI" id="CHEBI:137386"/>
        <dbReference type="ChEBI" id="CHEBI:191199"/>
    </reaction>
</comment>
<reference evidence="9" key="1">
    <citation type="journal article" date="2019" name="Int. J. Syst. Evol. Microbiol.">
        <title>The Global Catalogue of Microorganisms (GCM) 10K type strain sequencing project: providing services to taxonomists for standard genome sequencing and annotation.</title>
        <authorList>
            <consortium name="The Broad Institute Genomics Platform"/>
            <consortium name="The Broad Institute Genome Sequencing Center for Infectious Disease"/>
            <person name="Wu L."/>
            <person name="Ma J."/>
        </authorList>
    </citation>
    <scope>NUCLEOTIDE SEQUENCE [LARGE SCALE GENOMIC DNA]</scope>
    <source>
        <strain evidence="9">CCUG 50353</strain>
    </source>
</reference>
<dbReference type="RefSeq" id="WP_378140422.1">
    <property type="nucleotide sequence ID" value="NZ_JBHSEF010000010.1"/>
</dbReference>